<dbReference type="Proteomes" id="UP000621500">
    <property type="component" value="Unassembled WGS sequence"/>
</dbReference>
<name>A0ABQ4ER09_9ACTN</name>
<comment type="caution">
    <text evidence="1">The sequence shown here is derived from an EMBL/GenBank/DDBJ whole genome shotgun (WGS) entry which is preliminary data.</text>
</comment>
<dbReference type="RefSeq" id="WP_203858595.1">
    <property type="nucleotide sequence ID" value="NZ_BAAAZQ010000001.1"/>
</dbReference>
<organism evidence="1 2">
    <name type="scientific">Plantactinospora mayteni</name>
    <dbReference type="NCBI Taxonomy" id="566021"/>
    <lineage>
        <taxon>Bacteria</taxon>
        <taxon>Bacillati</taxon>
        <taxon>Actinomycetota</taxon>
        <taxon>Actinomycetes</taxon>
        <taxon>Micromonosporales</taxon>
        <taxon>Micromonosporaceae</taxon>
        <taxon>Plantactinospora</taxon>
    </lineage>
</organism>
<keyword evidence="2" id="KW-1185">Reference proteome</keyword>
<evidence type="ECO:0000313" key="1">
    <source>
        <dbReference type="EMBL" id="GIG97112.1"/>
    </source>
</evidence>
<dbReference type="EMBL" id="BONX01000023">
    <property type="protein sequence ID" value="GIG97112.1"/>
    <property type="molecule type" value="Genomic_DNA"/>
</dbReference>
<gene>
    <name evidence="1" type="ORF">Pma05_36850</name>
</gene>
<proteinExistence type="predicted"/>
<sequence>MTRFTEQELRYRRMLDELQAAAGVEVFYEERGNVEEGLGEAPDAFALFEEWHGIRLAPELRRGFLRFDGISCHWRLRRGESSLSGEFSLRHLSAAFFATGEHLIHEDLDPERRVLYSGFRIFDEHARTGAGTLAALGIPPAATGLLSPEIWYYDSSDGELKLDLDYAQYIDTLLVTRGTNGWQYLYADVDLTESGLAGVGDDLRTMLDVFPELFPDHDYADLRTRLQERL</sequence>
<accession>A0ABQ4ER09</accession>
<reference evidence="1 2" key="1">
    <citation type="submission" date="2021-01" db="EMBL/GenBank/DDBJ databases">
        <title>Whole genome shotgun sequence of Plantactinospora mayteni NBRC 109088.</title>
        <authorList>
            <person name="Komaki H."/>
            <person name="Tamura T."/>
        </authorList>
    </citation>
    <scope>NUCLEOTIDE SEQUENCE [LARGE SCALE GENOMIC DNA]</scope>
    <source>
        <strain evidence="1 2">NBRC 109088</strain>
    </source>
</reference>
<evidence type="ECO:0008006" key="3">
    <source>
        <dbReference type="Google" id="ProtNLM"/>
    </source>
</evidence>
<protein>
    <recommendedName>
        <fullName evidence="3">SMI1/KNR4 family protein</fullName>
    </recommendedName>
</protein>
<evidence type="ECO:0000313" key="2">
    <source>
        <dbReference type="Proteomes" id="UP000621500"/>
    </source>
</evidence>